<sequence length="128" mass="14449">MPLINRFFLHLPGENDPLQNSVEESDEDDFKDLRACIYKDEAELKRFRLLLVNVVMATDICDKEQARGGMRKTRWQKAFSQDAAGPPPETASRTSLTGPSVQNIGTNEKATIVIEHLIQASDVSHTHW</sequence>
<keyword evidence="3" id="KW-1185">Reference proteome</keyword>
<dbReference type="AlphaFoldDB" id="A0A9N8E2J8"/>
<dbReference type="InterPro" id="IPR036971">
    <property type="entry name" value="PDEase_catalytic_dom_sf"/>
</dbReference>
<evidence type="ECO:0000256" key="1">
    <source>
        <dbReference type="SAM" id="MobiDB-lite"/>
    </source>
</evidence>
<reference evidence="2" key="1">
    <citation type="submission" date="2020-06" db="EMBL/GenBank/DDBJ databases">
        <authorList>
            <consortium name="Plant Systems Biology data submission"/>
        </authorList>
    </citation>
    <scope>NUCLEOTIDE SEQUENCE</scope>
    <source>
        <strain evidence="2">D6</strain>
    </source>
</reference>
<protein>
    <submittedName>
        <fullName evidence="2">Guanylate cyclase</fullName>
    </submittedName>
</protein>
<evidence type="ECO:0000313" key="3">
    <source>
        <dbReference type="Proteomes" id="UP001153069"/>
    </source>
</evidence>
<dbReference type="GO" id="GO:0004114">
    <property type="term" value="F:3',5'-cyclic-nucleotide phosphodiesterase activity"/>
    <property type="evidence" value="ECO:0007669"/>
    <property type="project" value="InterPro"/>
</dbReference>
<dbReference type="Gene3D" id="1.10.1300.10">
    <property type="entry name" value="3'5'-cyclic nucleotide phosphodiesterase, catalytic domain"/>
    <property type="match status" value="1"/>
</dbReference>
<feature type="compositionally biased region" description="Polar residues" evidence="1">
    <location>
        <begin position="91"/>
        <end position="102"/>
    </location>
</feature>
<organism evidence="2 3">
    <name type="scientific">Seminavis robusta</name>
    <dbReference type="NCBI Taxonomy" id="568900"/>
    <lineage>
        <taxon>Eukaryota</taxon>
        <taxon>Sar</taxon>
        <taxon>Stramenopiles</taxon>
        <taxon>Ochrophyta</taxon>
        <taxon>Bacillariophyta</taxon>
        <taxon>Bacillariophyceae</taxon>
        <taxon>Bacillariophycidae</taxon>
        <taxon>Naviculales</taxon>
        <taxon>Naviculaceae</taxon>
        <taxon>Seminavis</taxon>
    </lineage>
</organism>
<dbReference type="EMBL" id="CAICTM010000552">
    <property type="protein sequence ID" value="CAB9512745.1"/>
    <property type="molecule type" value="Genomic_DNA"/>
</dbReference>
<evidence type="ECO:0000313" key="2">
    <source>
        <dbReference type="EMBL" id="CAB9512745.1"/>
    </source>
</evidence>
<comment type="caution">
    <text evidence="2">The sequence shown here is derived from an EMBL/GenBank/DDBJ whole genome shotgun (WGS) entry which is preliminary data.</text>
</comment>
<gene>
    <name evidence="2" type="ORF">SEMRO_553_G165240.1</name>
</gene>
<proteinExistence type="predicted"/>
<dbReference type="GO" id="GO:0007165">
    <property type="term" value="P:signal transduction"/>
    <property type="evidence" value="ECO:0007669"/>
    <property type="project" value="InterPro"/>
</dbReference>
<dbReference type="OrthoDB" id="41650at2759"/>
<feature type="region of interest" description="Disordered" evidence="1">
    <location>
        <begin position="71"/>
        <end position="102"/>
    </location>
</feature>
<accession>A0A9N8E2J8</accession>
<name>A0A9N8E2J8_9STRA</name>
<dbReference type="Proteomes" id="UP001153069">
    <property type="component" value="Unassembled WGS sequence"/>
</dbReference>